<dbReference type="Proteomes" id="UP000002530">
    <property type="component" value="Unassembled WGS sequence"/>
</dbReference>
<dbReference type="EMBL" id="AAHF01000014">
    <property type="protein sequence ID" value="EAL85000.1"/>
    <property type="molecule type" value="Genomic_DNA"/>
</dbReference>
<keyword evidence="2" id="KW-1185">Reference proteome</keyword>
<organism evidence="1 2">
    <name type="scientific">Aspergillus fumigatus (strain ATCC MYA-4609 / CBS 101355 / FGSC A1100 / Af293)</name>
    <name type="common">Neosartorya fumigata</name>
    <dbReference type="NCBI Taxonomy" id="330879"/>
    <lineage>
        <taxon>Eukaryota</taxon>
        <taxon>Fungi</taxon>
        <taxon>Dikarya</taxon>
        <taxon>Ascomycota</taxon>
        <taxon>Pezizomycotina</taxon>
        <taxon>Eurotiomycetes</taxon>
        <taxon>Eurotiomycetidae</taxon>
        <taxon>Eurotiales</taxon>
        <taxon>Aspergillaceae</taxon>
        <taxon>Aspergillus</taxon>
        <taxon>Aspergillus subgen. Fumigati</taxon>
    </lineage>
</organism>
<protein>
    <submittedName>
        <fullName evidence="1">Uncharacterized protein</fullName>
    </submittedName>
</protein>
<dbReference type="AlphaFoldDB" id="Q4WBB2"/>
<gene>
    <name evidence="1" type="ORF">AFUA_8G01680</name>
</gene>
<dbReference type="RefSeq" id="XP_747038.1">
    <property type="nucleotide sequence ID" value="XM_741945.1"/>
</dbReference>
<dbReference type="HOGENOM" id="CLU_2060984_0_0_1"/>
<dbReference type="VEuPathDB" id="FungiDB:Afu8g01680"/>
<proteinExistence type="predicted"/>
<name>Q4WBB2_ASPFU</name>
<dbReference type="GeneID" id="3504582"/>
<reference evidence="1 2" key="1">
    <citation type="journal article" date="2005" name="Nature">
        <title>Genomic sequence of the pathogenic and allergenic filamentous fungus Aspergillus fumigatus.</title>
        <authorList>
            <person name="Nierman W.C."/>
            <person name="Pain A."/>
            <person name="Anderson M.J."/>
            <person name="Wortman J.R."/>
            <person name="Kim H.S."/>
            <person name="Arroyo J."/>
            <person name="Berriman M."/>
            <person name="Abe K."/>
            <person name="Archer D.B."/>
            <person name="Bermejo C."/>
            <person name="Bennett J."/>
            <person name="Bowyer P."/>
            <person name="Chen D."/>
            <person name="Collins M."/>
            <person name="Coulsen R."/>
            <person name="Davies R."/>
            <person name="Dyer P.S."/>
            <person name="Farman M."/>
            <person name="Fedorova N."/>
            <person name="Fedorova N."/>
            <person name="Feldblyum T.V."/>
            <person name="Fischer R."/>
            <person name="Fosker N."/>
            <person name="Fraser A."/>
            <person name="Garcia J.L."/>
            <person name="Garcia M.J."/>
            <person name="Goble A."/>
            <person name="Goldman G.H."/>
            <person name="Gomi K."/>
            <person name="Griffith-Jones S."/>
            <person name="Gwilliam R."/>
            <person name="Haas B."/>
            <person name="Haas H."/>
            <person name="Harris D."/>
            <person name="Horiuchi H."/>
            <person name="Huang J."/>
            <person name="Humphray S."/>
            <person name="Jimenez J."/>
            <person name="Keller N."/>
            <person name="Khouri H."/>
            <person name="Kitamoto K."/>
            <person name="Kobayashi T."/>
            <person name="Konzack S."/>
            <person name="Kulkarni R."/>
            <person name="Kumagai T."/>
            <person name="Lafon A."/>
            <person name="Latge J.P."/>
            <person name="Li W."/>
            <person name="Lord A."/>
            <person name="Lu C."/>
            <person name="Majoros W.H."/>
            <person name="May G.S."/>
            <person name="Miller B.L."/>
            <person name="Mohamoud Y."/>
            <person name="Molina M."/>
            <person name="Monod M."/>
            <person name="Mouyna I."/>
            <person name="Mulligan S."/>
            <person name="Murphy L."/>
            <person name="O'Neil S."/>
            <person name="Paulsen I."/>
            <person name="Penalva M.A."/>
            <person name="Pertea M."/>
            <person name="Price C."/>
            <person name="Pritchard B.L."/>
            <person name="Quail M.A."/>
            <person name="Rabbinowitsch E."/>
            <person name="Rawlins N."/>
            <person name="Rajandream M.A."/>
            <person name="Reichard U."/>
            <person name="Renauld H."/>
            <person name="Robson G.D."/>
            <person name="Rodriguez de Cordoba S."/>
            <person name="Rodriguez-Pena J.M."/>
            <person name="Ronning C.M."/>
            <person name="Rutter S."/>
            <person name="Salzberg S.L."/>
            <person name="Sanchez M."/>
            <person name="Sanchez-Ferrero J.C."/>
            <person name="Saunders D."/>
            <person name="Seeger K."/>
            <person name="Squares R."/>
            <person name="Squares S."/>
            <person name="Takeuchi M."/>
            <person name="Tekaia F."/>
            <person name="Turner G."/>
            <person name="Vazquez de Aldana C.R."/>
            <person name="Weidman J."/>
            <person name="White O."/>
            <person name="Woodward J."/>
            <person name="Yu J.H."/>
            <person name="Fraser C."/>
            <person name="Galagan J.E."/>
            <person name="Asai K."/>
            <person name="Machida M."/>
            <person name="Hall N."/>
            <person name="Barrell B."/>
            <person name="Denning D.W."/>
        </authorList>
    </citation>
    <scope>NUCLEOTIDE SEQUENCE [LARGE SCALE GENOMIC DNA]</scope>
    <source>
        <strain evidence="1 2">Af293</strain>
    </source>
</reference>
<evidence type="ECO:0000313" key="2">
    <source>
        <dbReference type="Proteomes" id="UP000002530"/>
    </source>
</evidence>
<dbReference type="KEGG" id="afm:AFUA_8G01680"/>
<accession>Q4WBB2</accession>
<dbReference type="InParanoid" id="Q4WBB2"/>
<evidence type="ECO:0000313" key="1">
    <source>
        <dbReference type="EMBL" id="EAL85000.1"/>
    </source>
</evidence>
<comment type="caution">
    <text evidence="1">The sequence shown here is derived from an EMBL/GenBank/DDBJ whole genome shotgun (WGS) entry which is preliminary data.</text>
</comment>
<sequence>MSQWHQPMEMADAPIPSHHAIIHPRKIFSASIIGFDLMATPGHVLNVMECAANSCRTSQKLGGWSCDAIQGRDSGIDGLMWTPVVSARWLSVFWISGLCGITNKVVEINQPWQDSQGSF</sequence>